<evidence type="ECO:0000313" key="6">
    <source>
        <dbReference type="EMBL" id="BBN98134.1"/>
    </source>
</evidence>
<dbReference type="InterPro" id="IPR013785">
    <property type="entry name" value="Aldolase_TIM"/>
</dbReference>
<comment type="similarity">
    <text evidence="2">Belongs to the KHG/KDPG aldolase family.</text>
</comment>
<reference evidence="6 7" key="1">
    <citation type="submission" date="2019-09" db="EMBL/GenBank/DDBJ databases">
        <title>Complete genome sequence of Sporolactobacillus terrae 70-3.</title>
        <authorList>
            <person name="Tanaka N."/>
            <person name="Shiwa Y."/>
            <person name="Fujita N."/>
            <person name="Tanasupawat S."/>
        </authorList>
    </citation>
    <scope>NUCLEOTIDE SEQUENCE [LARGE SCALE GENOMIC DNA]</scope>
    <source>
        <strain evidence="6 7">70-3</strain>
    </source>
</reference>
<dbReference type="AlphaFoldDB" id="A0A5K7WWT3"/>
<sequence length="215" mass="23019">MMNEKLIACIQLERIVPLFRKKSQAFISALVPVLAQTGFHTVEITMESSEAAASIHAIKRDEPSIFVGAGTVKTVADVDRALDAGADFIVTPIFDETVIAYMNEKNVPFIPGAYSPSEIFHAYRQGAALVKVFPGSTLGPDFIRNLRGPLSEIPLMVTGGITLENCAEFLDAGAAAVGVGSSLIPKQAVQGKDWAAARHSLEAWKRAAHGTVKNK</sequence>
<dbReference type="Proteomes" id="UP000326951">
    <property type="component" value="Chromosome"/>
</dbReference>
<dbReference type="GO" id="GO:0016829">
    <property type="term" value="F:lyase activity"/>
    <property type="evidence" value="ECO:0007669"/>
    <property type="project" value="UniProtKB-KW"/>
</dbReference>
<dbReference type="InterPro" id="IPR000887">
    <property type="entry name" value="Aldlse_KDPG_KHG"/>
</dbReference>
<evidence type="ECO:0000256" key="3">
    <source>
        <dbReference type="ARBA" id="ARBA00011233"/>
    </source>
</evidence>
<gene>
    <name evidence="6" type="ORF">St703_08390</name>
</gene>
<evidence type="ECO:0008006" key="8">
    <source>
        <dbReference type="Google" id="ProtNLM"/>
    </source>
</evidence>
<keyword evidence="4" id="KW-0456">Lyase</keyword>
<dbReference type="RefSeq" id="WP_051577815.1">
    <property type="nucleotide sequence ID" value="NZ_AP021853.1"/>
</dbReference>
<accession>A0A5K7WWT3</accession>
<protein>
    <recommendedName>
        <fullName evidence="8">2-dehydro-3-deoxy-phosphogluconate aldolase</fullName>
    </recommendedName>
</protein>
<dbReference type="Gene3D" id="3.20.20.70">
    <property type="entry name" value="Aldolase class I"/>
    <property type="match status" value="1"/>
</dbReference>
<comment type="pathway">
    <text evidence="1">Carbohydrate acid metabolism.</text>
</comment>
<evidence type="ECO:0000256" key="2">
    <source>
        <dbReference type="ARBA" id="ARBA00006906"/>
    </source>
</evidence>
<proteinExistence type="inferred from homology"/>
<comment type="subunit">
    <text evidence="3">Homotrimer.</text>
</comment>
<organism evidence="6 7">
    <name type="scientific">Sporolactobacillus terrae</name>
    <dbReference type="NCBI Taxonomy" id="269673"/>
    <lineage>
        <taxon>Bacteria</taxon>
        <taxon>Bacillati</taxon>
        <taxon>Bacillota</taxon>
        <taxon>Bacilli</taxon>
        <taxon>Bacillales</taxon>
        <taxon>Sporolactobacillaceae</taxon>
        <taxon>Sporolactobacillus</taxon>
    </lineage>
</organism>
<dbReference type="EMBL" id="AP021853">
    <property type="protein sequence ID" value="BBN98134.1"/>
    <property type="molecule type" value="Genomic_DNA"/>
</dbReference>
<dbReference type="Pfam" id="PF01081">
    <property type="entry name" value="Aldolase"/>
    <property type="match status" value="1"/>
</dbReference>
<keyword evidence="5" id="KW-0119">Carbohydrate metabolism</keyword>
<name>A0A5K7WWT3_9BACL</name>
<evidence type="ECO:0000313" key="7">
    <source>
        <dbReference type="Proteomes" id="UP000326951"/>
    </source>
</evidence>
<evidence type="ECO:0000256" key="1">
    <source>
        <dbReference type="ARBA" id="ARBA00004761"/>
    </source>
</evidence>
<dbReference type="PANTHER" id="PTHR30246:SF1">
    <property type="entry name" value="2-DEHYDRO-3-DEOXY-6-PHOSPHOGALACTONATE ALDOLASE-RELATED"/>
    <property type="match status" value="1"/>
</dbReference>
<evidence type="ECO:0000256" key="4">
    <source>
        <dbReference type="ARBA" id="ARBA00023239"/>
    </source>
</evidence>
<dbReference type="SUPFAM" id="SSF51569">
    <property type="entry name" value="Aldolase"/>
    <property type="match status" value="1"/>
</dbReference>
<dbReference type="CDD" id="cd00452">
    <property type="entry name" value="KDPG_aldolase"/>
    <property type="match status" value="1"/>
</dbReference>
<dbReference type="NCBIfam" id="TIGR01182">
    <property type="entry name" value="eda"/>
    <property type="match status" value="1"/>
</dbReference>
<evidence type="ECO:0000256" key="5">
    <source>
        <dbReference type="ARBA" id="ARBA00023277"/>
    </source>
</evidence>
<dbReference type="PANTHER" id="PTHR30246">
    <property type="entry name" value="2-KETO-3-DEOXY-6-PHOSPHOGLUCONATE ALDOLASE"/>
    <property type="match status" value="1"/>
</dbReference>